<feature type="signal peptide" evidence="1">
    <location>
        <begin position="1"/>
        <end position="17"/>
    </location>
</feature>
<dbReference type="Proteomes" id="UP000198706">
    <property type="component" value="Unassembled WGS sequence"/>
</dbReference>
<gene>
    <name evidence="2" type="ORF">SAMN05216186_13124</name>
</gene>
<feature type="chain" id="PRO_5011523922" evidence="1">
    <location>
        <begin position="18"/>
        <end position="367"/>
    </location>
</feature>
<keyword evidence="3" id="KW-1185">Reference proteome</keyword>
<dbReference type="Pfam" id="PF13432">
    <property type="entry name" value="TPR_16"/>
    <property type="match status" value="1"/>
</dbReference>
<reference evidence="2 3" key="1">
    <citation type="submission" date="2016-10" db="EMBL/GenBank/DDBJ databases">
        <authorList>
            <person name="de Groot N.N."/>
        </authorList>
    </citation>
    <scope>NUCLEOTIDE SEQUENCE [LARGE SCALE GENOMIC DNA]</scope>
    <source>
        <strain evidence="2 3">JCM 21544</strain>
    </source>
</reference>
<evidence type="ECO:0000313" key="3">
    <source>
        <dbReference type="Proteomes" id="UP000198706"/>
    </source>
</evidence>
<accession>A0A1G9N221</accession>
<dbReference type="RefSeq" id="WP_084339581.1">
    <property type="nucleotide sequence ID" value="NZ_FNFD01000031.1"/>
</dbReference>
<proteinExistence type="predicted"/>
<protein>
    <submittedName>
        <fullName evidence="2">Tetratricopeptide repeat-containing protein</fullName>
    </submittedName>
</protein>
<dbReference type="InterPro" id="IPR011990">
    <property type="entry name" value="TPR-like_helical_dom_sf"/>
</dbReference>
<sequence>MHRLLLLLVLLTGSAHAAQSIDPAVFRVLETARAAQQKGDYSAARRALADAKAKPGSLEEVLVWRSQGYLAWAEGQNGKAIEWLDKAVSSGKLDKEQLPLERLNLARLNLVEGRYAKVVQLIAPAPANASEEVLQLLVQAYQGLGQHEKALPLAERYVQANPAAADTWLQFLVAGNAELKRYAVAERWQRQLLARKPDEPRNWRQLAALQQMADRHDKALATLRAAYRKGLRFSEGELDNLVLLASAAGQPWQGAKLLDGMLENGLLARTPAREERLGMLWWQARERGEAAKIYRALANKSGSGKLWMNVAQLELEQSRWQAGLEALKQAERAGVDRGKVRAWREWAEGELSFERENRVASVNGYMR</sequence>
<dbReference type="EMBL" id="FNFD01000031">
    <property type="protein sequence ID" value="SDL80311.1"/>
    <property type="molecule type" value="Genomic_DNA"/>
</dbReference>
<dbReference type="Gene3D" id="1.25.40.10">
    <property type="entry name" value="Tetratricopeptide repeat domain"/>
    <property type="match status" value="1"/>
</dbReference>
<name>A0A1G9N221_9PSED</name>
<organism evidence="2 3">
    <name type="scientific">Pseudomonas indica</name>
    <dbReference type="NCBI Taxonomy" id="137658"/>
    <lineage>
        <taxon>Bacteria</taxon>
        <taxon>Pseudomonadati</taxon>
        <taxon>Pseudomonadota</taxon>
        <taxon>Gammaproteobacteria</taxon>
        <taxon>Pseudomonadales</taxon>
        <taxon>Pseudomonadaceae</taxon>
        <taxon>Pseudomonas</taxon>
    </lineage>
</organism>
<dbReference type="AlphaFoldDB" id="A0A1G9N221"/>
<keyword evidence="1" id="KW-0732">Signal</keyword>
<evidence type="ECO:0000256" key="1">
    <source>
        <dbReference type="SAM" id="SignalP"/>
    </source>
</evidence>
<dbReference type="STRING" id="137658.SAMN05216186_13124"/>
<dbReference type="SUPFAM" id="SSF81901">
    <property type="entry name" value="HCP-like"/>
    <property type="match status" value="1"/>
</dbReference>
<evidence type="ECO:0000313" key="2">
    <source>
        <dbReference type="EMBL" id="SDL80311.1"/>
    </source>
</evidence>